<comment type="subcellular location">
    <subcellularLocation>
        <location evidence="1">Cell membrane</location>
        <topology evidence="1">Multi-pass membrane protein</topology>
    </subcellularLocation>
</comment>
<evidence type="ECO:0000256" key="1">
    <source>
        <dbReference type="ARBA" id="ARBA00004651"/>
    </source>
</evidence>
<dbReference type="PANTHER" id="PTHR35007:SF1">
    <property type="entry name" value="PILUS ASSEMBLY PROTEIN"/>
    <property type="match status" value="1"/>
</dbReference>
<dbReference type="AlphaFoldDB" id="A0A9D2R631"/>
<keyword evidence="5 6" id="KW-0472">Membrane</keyword>
<evidence type="ECO:0000256" key="4">
    <source>
        <dbReference type="ARBA" id="ARBA00022989"/>
    </source>
</evidence>
<dbReference type="InterPro" id="IPR018076">
    <property type="entry name" value="T2SS_GspF_dom"/>
</dbReference>
<proteinExistence type="predicted"/>
<feature type="transmembrane region" description="Helical" evidence="6">
    <location>
        <begin position="224"/>
        <end position="245"/>
    </location>
</feature>
<dbReference type="Pfam" id="PF00482">
    <property type="entry name" value="T2SSF"/>
    <property type="match status" value="1"/>
</dbReference>
<evidence type="ECO:0000259" key="7">
    <source>
        <dbReference type="Pfam" id="PF00482"/>
    </source>
</evidence>
<sequence length="257" mass="30044">MKIFNFAQKQADRKNDYYQSSWKSLLRYGTESLFLCFAINYLFYKNSVAFFFLWPIGLWYIRQRLIQEKKHRRARIWTQFRDALSGLQVSISAGYSIENAITETRKDLEKLYGKKGELTLEFSYMERQLNRGASAEKLLSDLGRHSGIEDIQNFSQILIQSKKMGGNMRTILHECISSIEGQMDVKKEIQTMLASRRLEQKIMSLIPLGIIFYMQISTPDFLSVLYGNLPGICIMTFCLGLYLFAYHWGERLVDIEI</sequence>
<gene>
    <name evidence="8" type="ORF">H9913_00890</name>
</gene>
<dbReference type="PANTHER" id="PTHR35007">
    <property type="entry name" value="INTEGRAL MEMBRANE PROTEIN-RELATED"/>
    <property type="match status" value="1"/>
</dbReference>
<keyword evidence="2" id="KW-1003">Cell membrane</keyword>
<reference evidence="8" key="1">
    <citation type="journal article" date="2021" name="PeerJ">
        <title>Extensive microbial diversity within the chicken gut microbiome revealed by metagenomics and culture.</title>
        <authorList>
            <person name="Gilroy R."/>
            <person name="Ravi A."/>
            <person name="Getino M."/>
            <person name="Pursley I."/>
            <person name="Horton D.L."/>
            <person name="Alikhan N.F."/>
            <person name="Baker D."/>
            <person name="Gharbi K."/>
            <person name="Hall N."/>
            <person name="Watson M."/>
            <person name="Adriaenssens E.M."/>
            <person name="Foster-Nyarko E."/>
            <person name="Jarju S."/>
            <person name="Secka A."/>
            <person name="Antonio M."/>
            <person name="Oren A."/>
            <person name="Chaudhuri R.R."/>
            <person name="La Ragione R."/>
            <person name="Hildebrand F."/>
            <person name="Pallen M.J."/>
        </authorList>
    </citation>
    <scope>NUCLEOTIDE SEQUENCE</scope>
    <source>
        <strain evidence="8">ChiW19-6364</strain>
    </source>
</reference>
<evidence type="ECO:0000256" key="6">
    <source>
        <dbReference type="SAM" id="Phobius"/>
    </source>
</evidence>
<protein>
    <submittedName>
        <fullName evidence="8">Type II secretion system F family protein</fullName>
    </submittedName>
</protein>
<feature type="transmembrane region" description="Helical" evidence="6">
    <location>
        <begin position="32"/>
        <end position="61"/>
    </location>
</feature>
<evidence type="ECO:0000256" key="2">
    <source>
        <dbReference type="ARBA" id="ARBA00022475"/>
    </source>
</evidence>
<organism evidence="8 9">
    <name type="scientific">Candidatus Blautia stercoripullorum</name>
    <dbReference type="NCBI Taxonomy" id="2838502"/>
    <lineage>
        <taxon>Bacteria</taxon>
        <taxon>Bacillati</taxon>
        <taxon>Bacillota</taxon>
        <taxon>Clostridia</taxon>
        <taxon>Lachnospirales</taxon>
        <taxon>Lachnospiraceae</taxon>
        <taxon>Blautia</taxon>
    </lineage>
</organism>
<accession>A0A9D2R631</accession>
<evidence type="ECO:0000313" key="9">
    <source>
        <dbReference type="Proteomes" id="UP000823850"/>
    </source>
</evidence>
<evidence type="ECO:0000313" key="8">
    <source>
        <dbReference type="EMBL" id="HJD38557.1"/>
    </source>
</evidence>
<evidence type="ECO:0000256" key="3">
    <source>
        <dbReference type="ARBA" id="ARBA00022692"/>
    </source>
</evidence>
<dbReference type="Proteomes" id="UP000823850">
    <property type="component" value="Unassembled WGS sequence"/>
</dbReference>
<evidence type="ECO:0000256" key="5">
    <source>
        <dbReference type="ARBA" id="ARBA00023136"/>
    </source>
</evidence>
<keyword evidence="4 6" id="KW-1133">Transmembrane helix</keyword>
<dbReference type="GO" id="GO:0005886">
    <property type="term" value="C:plasma membrane"/>
    <property type="evidence" value="ECO:0007669"/>
    <property type="project" value="UniProtKB-SubCell"/>
</dbReference>
<dbReference type="EMBL" id="DWUX01000010">
    <property type="protein sequence ID" value="HJD38557.1"/>
    <property type="molecule type" value="Genomic_DNA"/>
</dbReference>
<feature type="domain" description="Type II secretion system protein GspF" evidence="7">
    <location>
        <begin position="89"/>
        <end position="214"/>
    </location>
</feature>
<name>A0A9D2R631_9FIRM</name>
<reference evidence="8" key="2">
    <citation type="submission" date="2021-04" db="EMBL/GenBank/DDBJ databases">
        <authorList>
            <person name="Gilroy R."/>
        </authorList>
    </citation>
    <scope>NUCLEOTIDE SEQUENCE</scope>
    <source>
        <strain evidence="8">ChiW19-6364</strain>
    </source>
</reference>
<keyword evidence="3 6" id="KW-0812">Transmembrane</keyword>
<comment type="caution">
    <text evidence="8">The sequence shown here is derived from an EMBL/GenBank/DDBJ whole genome shotgun (WGS) entry which is preliminary data.</text>
</comment>
<feature type="transmembrane region" description="Helical" evidence="6">
    <location>
        <begin position="202"/>
        <end position="218"/>
    </location>
</feature>